<accession>A0A9P7UWX3</accession>
<dbReference type="EMBL" id="CM032183">
    <property type="protein sequence ID" value="KAG7096166.1"/>
    <property type="molecule type" value="Genomic_DNA"/>
</dbReference>
<reference evidence="1" key="1">
    <citation type="journal article" date="2021" name="Genome Biol. Evol.">
        <title>The assembled and annotated genome of the fairy-ring fungus Marasmius oreades.</title>
        <authorList>
            <person name="Hiltunen M."/>
            <person name="Ament-Velasquez S.L."/>
            <person name="Johannesson H."/>
        </authorList>
    </citation>
    <scope>NUCLEOTIDE SEQUENCE</scope>
    <source>
        <strain evidence="1">03SP1</strain>
    </source>
</reference>
<proteinExistence type="predicted"/>
<dbReference type="RefSeq" id="XP_043012636.1">
    <property type="nucleotide sequence ID" value="XM_043151540.1"/>
</dbReference>
<evidence type="ECO:0000313" key="1">
    <source>
        <dbReference type="EMBL" id="KAG7096166.1"/>
    </source>
</evidence>
<evidence type="ECO:0000313" key="2">
    <source>
        <dbReference type="Proteomes" id="UP001049176"/>
    </source>
</evidence>
<dbReference type="KEGG" id="more:E1B28_006839"/>
<dbReference type="GeneID" id="66075915"/>
<keyword evidence="2" id="KW-1185">Reference proteome</keyword>
<sequence length="104" mass="11548">MGLDRLPPHGTPLDWFTPRAFNDLPLSTHALYSFKPTIALPPTGVASPTRIYQSVAFRKMTKENFMAKYGNKVLKAYDVVSKEDVLRICCSTDDDEDPDAAALS</sequence>
<protein>
    <submittedName>
        <fullName evidence="1">Uncharacterized protein</fullName>
    </submittedName>
</protein>
<name>A0A9P7UWX3_9AGAR</name>
<organism evidence="1 2">
    <name type="scientific">Marasmius oreades</name>
    <name type="common">fairy-ring Marasmius</name>
    <dbReference type="NCBI Taxonomy" id="181124"/>
    <lineage>
        <taxon>Eukaryota</taxon>
        <taxon>Fungi</taxon>
        <taxon>Dikarya</taxon>
        <taxon>Basidiomycota</taxon>
        <taxon>Agaricomycotina</taxon>
        <taxon>Agaricomycetes</taxon>
        <taxon>Agaricomycetidae</taxon>
        <taxon>Agaricales</taxon>
        <taxon>Marasmiineae</taxon>
        <taxon>Marasmiaceae</taxon>
        <taxon>Marasmius</taxon>
    </lineage>
</organism>
<dbReference type="AlphaFoldDB" id="A0A9P7UWX3"/>
<dbReference type="OrthoDB" id="3045408at2759"/>
<dbReference type="Proteomes" id="UP001049176">
    <property type="component" value="Chromosome 3"/>
</dbReference>
<comment type="caution">
    <text evidence="1">The sequence shown here is derived from an EMBL/GenBank/DDBJ whole genome shotgun (WGS) entry which is preliminary data.</text>
</comment>
<gene>
    <name evidence="1" type="ORF">E1B28_006839</name>
</gene>